<dbReference type="InterPro" id="IPR046537">
    <property type="entry name" value="DUF6602"/>
</dbReference>
<evidence type="ECO:0000259" key="1">
    <source>
        <dbReference type="Pfam" id="PF20247"/>
    </source>
</evidence>
<dbReference type="EMBL" id="CP022133">
    <property type="protein sequence ID" value="ASG66075.1"/>
    <property type="molecule type" value="Genomic_DNA"/>
</dbReference>
<gene>
    <name evidence="2" type="ORF">CEW91_07900</name>
</gene>
<keyword evidence="3" id="KW-1185">Reference proteome</keyword>
<evidence type="ECO:0000313" key="2">
    <source>
        <dbReference type="EMBL" id="ASG66075.1"/>
    </source>
</evidence>
<name>A0ABM6LU21_9GAMM</name>
<organism evidence="2 3">
    <name type="scientific">Idiomarina piscisalsi</name>
    <dbReference type="NCBI Taxonomy" id="1096243"/>
    <lineage>
        <taxon>Bacteria</taxon>
        <taxon>Pseudomonadati</taxon>
        <taxon>Pseudomonadota</taxon>
        <taxon>Gammaproteobacteria</taxon>
        <taxon>Alteromonadales</taxon>
        <taxon>Idiomarinaceae</taxon>
        <taxon>Idiomarina</taxon>
    </lineage>
</organism>
<reference evidence="2 3" key="1">
    <citation type="submission" date="2017-06" db="EMBL/GenBank/DDBJ databases">
        <title>Complete genome sequence of Idiomarina piscisalsi strain 10PY1A isolated from soil of Soudi Arabia.</title>
        <authorList>
            <person name="Kim M.-C."/>
            <person name="Jung B.K."/>
            <person name="Budiyanto F."/>
            <person name="Nzila A."/>
            <person name="Shin J.-H."/>
        </authorList>
    </citation>
    <scope>NUCLEOTIDE SEQUENCE [LARGE SCALE GENOMIC DNA]</scope>
    <source>
        <strain evidence="2 3">10PY1A</strain>
    </source>
</reference>
<evidence type="ECO:0000313" key="3">
    <source>
        <dbReference type="Proteomes" id="UP000197717"/>
    </source>
</evidence>
<dbReference type="Pfam" id="PF20247">
    <property type="entry name" value="DUF6602"/>
    <property type="match status" value="1"/>
</dbReference>
<proteinExistence type="predicted"/>
<sequence>MSDNEFIVKMLEDAAELRKGVFEFQGFEREFLLYQEQLLREYEKSSGLKHPGNRGDAREDYLRNFFSAYGLIPQKYGISSSSGRVVSSSGHHSEELDLLFYDQSNSISLLKYQSSEFYPVEHVHGVIQVKSCFRNKKTVKDGLRNIASFKKLKKSGKAIQKINGLTIESPSTRGFGILFAYKSSLKWLTVINAIKEFMAEAPSTEWPNAVVILDEGLIVPFDGSRGCFQTPDIDKLTSTEIIGRPNNGDCLLSFYSMLMEMLDNTTLGGFQLSNYIRLPLLSGDISYNFSYGPFAEVGNCEKHGQYLREISQEALKKIIDTCDGQDTINWIKALDIAYGRPDDNIEAYERQPGEVHIYNPDDEELKDILVFPNEPHGLAYDSVSIEGKTYWVPYAYSIRDNLVVIECPKCKKA</sequence>
<dbReference type="Proteomes" id="UP000197717">
    <property type="component" value="Chromosome"/>
</dbReference>
<accession>A0ABM6LU21</accession>
<dbReference type="CDD" id="cd21173">
    <property type="entry name" value="NucC-like"/>
    <property type="match status" value="1"/>
</dbReference>
<feature type="domain" description="DUF6602" evidence="1">
    <location>
        <begin position="44"/>
        <end position="152"/>
    </location>
</feature>
<dbReference type="RefSeq" id="WP_088768463.1">
    <property type="nucleotide sequence ID" value="NZ_CP022133.1"/>
</dbReference>
<protein>
    <recommendedName>
        <fullName evidence="1">DUF6602 domain-containing protein</fullName>
    </recommendedName>
</protein>